<gene>
    <name evidence="1" type="ORF">RO3G_03875</name>
</gene>
<organism evidence="1 2">
    <name type="scientific">Rhizopus delemar (strain RA 99-880 / ATCC MYA-4621 / FGSC 9543 / NRRL 43880)</name>
    <name type="common">Mucormycosis agent</name>
    <name type="synonym">Rhizopus arrhizus var. delemar</name>
    <dbReference type="NCBI Taxonomy" id="246409"/>
    <lineage>
        <taxon>Eukaryota</taxon>
        <taxon>Fungi</taxon>
        <taxon>Fungi incertae sedis</taxon>
        <taxon>Mucoromycota</taxon>
        <taxon>Mucoromycotina</taxon>
        <taxon>Mucoromycetes</taxon>
        <taxon>Mucorales</taxon>
        <taxon>Mucorineae</taxon>
        <taxon>Rhizopodaceae</taxon>
        <taxon>Rhizopus</taxon>
    </lineage>
</organism>
<dbReference type="EMBL" id="CH476733">
    <property type="protein sequence ID" value="EIE79170.1"/>
    <property type="molecule type" value="Genomic_DNA"/>
</dbReference>
<dbReference type="Proteomes" id="UP000009138">
    <property type="component" value="Unassembled WGS sequence"/>
</dbReference>
<dbReference type="GeneID" id="93610846"/>
<evidence type="ECO:0000313" key="1">
    <source>
        <dbReference type="EMBL" id="EIE79170.1"/>
    </source>
</evidence>
<keyword evidence="2" id="KW-1185">Reference proteome</keyword>
<dbReference type="AlphaFoldDB" id="I1BSJ0"/>
<name>I1BSJ0_RHIO9</name>
<reference evidence="1 2" key="1">
    <citation type="journal article" date="2009" name="PLoS Genet.">
        <title>Genomic analysis of the basal lineage fungus Rhizopus oryzae reveals a whole-genome duplication.</title>
        <authorList>
            <person name="Ma L.-J."/>
            <person name="Ibrahim A.S."/>
            <person name="Skory C."/>
            <person name="Grabherr M.G."/>
            <person name="Burger G."/>
            <person name="Butler M."/>
            <person name="Elias M."/>
            <person name="Idnurm A."/>
            <person name="Lang B.F."/>
            <person name="Sone T."/>
            <person name="Abe A."/>
            <person name="Calvo S.E."/>
            <person name="Corrochano L.M."/>
            <person name="Engels R."/>
            <person name="Fu J."/>
            <person name="Hansberg W."/>
            <person name="Kim J.-M."/>
            <person name="Kodira C.D."/>
            <person name="Koehrsen M.J."/>
            <person name="Liu B."/>
            <person name="Miranda-Saavedra D."/>
            <person name="O'Leary S."/>
            <person name="Ortiz-Castellanos L."/>
            <person name="Poulter R."/>
            <person name="Rodriguez-Romero J."/>
            <person name="Ruiz-Herrera J."/>
            <person name="Shen Y.-Q."/>
            <person name="Zeng Q."/>
            <person name="Galagan J."/>
            <person name="Birren B.W."/>
            <person name="Cuomo C.A."/>
            <person name="Wickes B.L."/>
        </authorList>
    </citation>
    <scope>NUCLEOTIDE SEQUENCE [LARGE SCALE GENOMIC DNA]</scope>
    <source>
        <strain evidence="2">RA 99-880 / ATCC MYA-4621 / FGSC 9543 / NRRL 43880</strain>
    </source>
</reference>
<sequence length="70" mass="7603">MNDVDAAVSEVTDLWQHGQTVGDQHPTLLPSDVFYVVPAGPFFNQSSVKSRVGSMDAHESSFIVTKNTPL</sequence>
<dbReference type="VEuPathDB" id="FungiDB:RO3G_03875"/>
<protein>
    <submittedName>
        <fullName evidence="1">Uncharacterized protein</fullName>
    </submittedName>
</protein>
<accession>I1BSJ0</accession>
<evidence type="ECO:0000313" key="2">
    <source>
        <dbReference type="Proteomes" id="UP000009138"/>
    </source>
</evidence>
<proteinExistence type="predicted"/>
<dbReference type="RefSeq" id="XP_067514566.1">
    <property type="nucleotide sequence ID" value="XM_067658465.1"/>
</dbReference>
<dbReference type="InParanoid" id="I1BSJ0"/>